<dbReference type="EMBL" id="LAZR01017892">
    <property type="protein sequence ID" value="KKL98541.1"/>
    <property type="molecule type" value="Genomic_DNA"/>
</dbReference>
<comment type="caution">
    <text evidence="1">The sequence shown here is derived from an EMBL/GenBank/DDBJ whole genome shotgun (WGS) entry which is preliminary data.</text>
</comment>
<dbReference type="AlphaFoldDB" id="A0A0F9H6F0"/>
<name>A0A0F9H6F0_9ZZZZ</name>
<accession>A0A0F9H6F0</accession>
<organism evidence="1">
    <name type="scientific">marine sediment metagenome</name>
    <dbReference type="NCBI Taxonomy" id="412755"/>
    <lineage>
        <taxon>unclassified sequences</taxon>
        <taxon>metagenomes</taxon>
        <taxon>ecological metagenomes</taxon>
    </lineage>
</organism>
<evidence type="ECO:0000313" key="1">
    <source>
        <dbReference type="EMBL" id="KKL98541.1"/>
    </source>
</evidence>
<sequence length="172" mass="20411">MITNGYEVNVEFVTDQVVDIQYEYENLHFVTFLNDKEYIDKYRRGNCYYFALALHYELGYQIVGVMGRWKKAGHVMARGLNELLYDIGGGYEAQYWADLYDGWTRHDIHDQSLVDISEPDLIRMLNHNLHNEIGYTWKNYKQEEIENAIAIIRAYPKIYNQIARNVAIGRHY</sequence>
<reference evidence="1" key="1">
    <citation type="journal article" date="2015" name="Nature">
        <title>Complex archaea that bridge the gap between prokaryotes and eukaryotes.</title>
        <authorList>
            <person name="Spang A."/>
            <person name="Saw J.H."/>
            <person name="Jorgensen S.L."/>
            <person name="Zaremba-Niedzwiedzka K."/>
            <person name="Martijn J."/>
            <person name="Lind A.E."/>
            <person name="van Eijk R."/>
            <person name="Schleper C."/>
            <person name="Guy L."/>
            <person name="Ettema T.J."/>
        </authorList>
    </citation>
    <scope>NUCLEOTIDE SEQUENCE</scope>
</reference>
<protein>
    <submittedName>
        <fullName evidence="1">Uncharacterized protein</fullName>
    </submittedName>
</protein>
<proteinExistence type="predicted"/>
<gene>
    <name evidence="1" type="ORF">LCGC14_1823380</name>
</gene>